<keyword evidence="3" id="KW-1185">Reference proteome</keyword>
<proteinExistence type="predicted"/>
<feature type="compositionally biased region" description="Basic residues" evidence="1">
    <location>
        <begin position="270"/>
        <end position="279"/>
    </location>
</feature>
<dbReference type="InterPro" id="IPR032727">
    <property type="entry name" value="CLAMP"/>
</dbReference>
<protein>
    <submittedName>
        <fullName evidence="2">Uncharacterized protein C8orf74 homolog</fullName>
    </submittedName>
</protein>
<dbReference type="PANTHER" id="PTHR28457:SF2">
    <property type="entry name" value="SIMILAR TO 4930578I06RIK PROTEIN"/>
    <property type="match status" value="1"/>
</dbReference>
<accession>A0AAV1HN39</accession>
<evidence type="ECO:0000313" key="3">
    <source>
        <dbReference type="Proteomes" id="UP001178508"/>
    </source>
</evidence>
<evidence type="ECO:0000256" key="1">
    <source>
        <dbReference type="SAM" id="MobiDB-lite"/>
    </source>
</evidence>
<sequence length="285" mass="31518">MDSLTVSEISLIARQQRDVGLQRLSSHFSWTEFCDDDRQSLHQEFVYDVAMFASTCGLSWPNVIRAAVMAKHIFPKLKGLNKPDLIALFLDALSEGFPNITPVQRHQFSSFLINFCITQTRLFNAVVSGVPTPQLLEALEVQLPPTPCPLAQGMDLHEWERQQHQAQLTKQLDQKVEELRDLREGPRVTLGDLDVPEGVELDEKGLLEVVRTTVGAASDQMLASLTQEASLLSDIHGIKLQQAALTTGGHPNPVVSNPGTPVRASANSRKDKRVSRKGLRGQNQG</sequence>
<dbReference type="PANTHER" id="PTHR28457">
    <property type="entry name" value="COILED-COIL DOMAIN-CONTAINING PROTEIN 189"/>
    <property type="match status" value="1"/>
</dbReference>
<dbReference type="EMBL" id="OY660887">
    <property type="protein sequence ID" value="CAJ1087055.1"/>
    <property type="molecule type" value="Genomic_DNA"/>
</dbReference>
<evidence type="ECO:0000313" key="2">
    <source>
        <dbReference type="EMBL" id="CAJ1087055.1"/>
    </source>
</evidence>
<name>A0AAV1HN39_XYRNO</name>
<reference evidence="2" key="1">
    <citation type="submission" date="2023-08" db="EMBL/GenBank/DDBJ databases">
        <authorList>
            <person name="Alioto T."/>
            <person name="Alioto T."/>
            <person name="Gomez Garrido J."/>
        </authorList>
    </citation>
    <scope>NUCLEOTIDE SEQUENCE</scope>
</reference>
<dbReference type="Proteomes" id="UP001178508">
    <property type="component" value="Chromosome 24"/>
</dbReference>
<gene>
    <name evidence="2" type="ORF">XNOV1_A000869</name>
</gene>
<organism evidence="2 3">
    <name type="scientific">Xyrichtys novacula</name>
    <name type="common">Pearly razorfish</name>
    <name type="synonym">Hemipteronotus novacula</name>
    <dbReference type="NCBI Taxonomy" id="13765"/>
    <lineage>
        <taxon>Eukaryota</taxon>
        <taxon>Metazoa</taxon>
        <taxon>Chordata</taxon>
        <taxon>Craniata</taxon>
        <taxon>Vertebrata</taxon>
        <taxon>Euteleostomi</taxon>
        <taxon>Actinopterygii</taxon>
        <taxon>Neopterygii</taxon>
        <taxon>Teleostei</taxon>
        <taxon>Neoteleostei</taxon>
        <taxon>Acanthomorphata</taxon>
        <taxon>Eupercaria</taxon>
        <taxon>Labriformes</taxon>
        <taxon>Labridae</taxon>
        <taxon>Xyrichtys</taxon>
    </lineage>
</organism>
<dbReference type="AlphaFoldDB" id="A0AAV1HN39"/>
<feature type="region of interest" description="Disordered" evidence="1">
    <location>
        <begin position="249"/>
        <end position="285"/>
    </location>
</feature>